<dbReference type="InterPro" id="IPR006260">
    <property type="entry name" value="TonB/TolA_C"/>
</dbReference>
<keyword evidence="4" id="KW-0472">Membrane</keyword>
<evidence type="ECO:0000313" key="7">
    <source>
        <dbReference type="Proteomes" id="UP001596513"/>
    </source>
</evidence>
<keyword evidence="3" id="KW-1133">Transmembrane helix</keyword>
<evidence type="ECO:0000256" key="3">
    <source>
        <dbReference type="ARBA" id="ARBA00022989"/>
    </source>
</evidence>
<proteinExistence type="predicted"/>
<evidence type="ECO:0000256" key="4">
    <source>
        <dbReference type="ARBA" id="ARBA00023136"/>
    </source>
</evidence>
<dbReference type="EMBL" id="JBHTEK010000001">
    <property type="protein sequence ID" value="MFC7668800.1"/>
    <property type="molecule type" value="Genomic_DNA"/>
</dbReference>
<dbReference type="RefSeq" id="WP_380204339.1">
    <property type="nucleotide sequence ID" value="NZ_JBHTEK010000001.1"/>
</dbReference>
<dbReference type="SUPFAM" id="SSF74653">
    <property type="entry name" value="TolA/TonB C-terminal domain"/>
    <property type="match status" value="1"/>
</dbReference>
<sequence length="206" mass="23387">MPYANVRERMLHGTLTTWYENGLMRTKEDYLGGQRHGELLTYYPDGNLKRRDQFVNGRSGVGTCYGPNGAPIPYFAYEQLPLYPGGDAGLIDELTRSLRVNISLTELDALRLECFRKYKMVPGTLNFKVLVELALAEDGRITNAQVVDSMTKILNRAALQSVAKLKRQFRPARRDGQVVASRFVVPITYSVQMQEPYLRGLPPRTR</sequence>
<feature type="domain" description="TonB C-terminal" evidence="5">
    <location>
        <begin position="128"/>
        <end position="190"/>
    </location>
</feature>
<dbReference type="Proteomes" id="UP001596513">
    <property type="component" value="Unassembled WGS sequence"/>
</dbReference>
<evidence type="ECO:0000256" key="2">
    <source>
        <dbReference type="ARBA" id="ARBA00022692"/>
    </source>
</evidence>
<reference evidence="7" key="1">
    <citation type="journal article" date="2019" name="Int. J. Syst. Evol. Microbiol.">
        <title>The Global Catalogue of Microorganisms (GCM) 10K type strain sequencing project: providing services to taxonomists for standard genome sequencing and annotation.</title>
        <authorList>
            <consortium name="The Broad Institute Genomics Platform"/>
            <consortium name="The Broad Institute Genome Sequencing Center for Infectious Disease"/>
            <person name="Wu L."/>
            <person name="Ma J."/>
        </authorList>
    </citation>
    <scope>NUCLEOTIDE SEQUENCE [LARGE SCALE GENOMIC DNA]</scope>
    <source>
        <strain evidence="7">JCM 19635</strain>
    </source>
</reference>
<dbReference type="Gene3D" id="2.20.110.10">
    <property type="entry name" value="Histone H3 K4-specific methyltransferase SET7/9 N-terminal domain"/>
    <property type="match status" value="1"/>
</dbReference>
<protein>
    <submittedName>
        <fullName evidence="6">TonB family protein</fullName>
    </submittedName>
</protein>
<name>A0ABW2U9D6_9BACT</name>
<organism evidence="6 7">
    <name type="scientific">Hymenobacter humi</name>
    <dbReference type="NCBI Taxonomy" id="1411620"/>
    <lineage>
        <taxon>Bacteria</taxon>
        <taxon>Pseudomonadati</taxon>
        <taxon>Bacteroidota</taxon>
        <taxon>Cytophagia</taxon>
        <taxon>Cytophagales</taxon>
        <taxon>Hymenobacteraceae</taxon>
        <taxon>Hymenobacter</taxon>
    </lineage>
</organism>
<dbReference type="Gene3D" id="3.30.1150.10">
    <property type="match status" value="1"/>
</dbReference>
<dbReference type="SUPFAM" id="SSF82185">
    <property type="entry name" value="Histone H3 K4-specific methyltransferase SET7/9 N-terminal domain"/>
    <property type="match status" value="1"/>
</dbReference>
<dbReference type="InterPro" id="IPR011652">
    <property type="entry name" value="MORN_2"/>
</dbReference>
<dbReference type="Pfam" id="PF07661">
    <property type="entry name" value="MORN_2"/>
    <property type="match status" value="1"/>
</dbReference>
<dbReference type="InterPro" id="IPR037682">
    <property type="entry name" value="TonB_C"/>
</dbReference>
<evidence type="ECO:0000259" key="5">
    <source>
        <dbReference type="Pfam" id="PF03544"/>
    </source>
</evidence>
<accession>A0ABW2U9D6</accession>
<evidence type="ECO:0000313" key="6">
    <source>
        <dbReference type="EMBL" id="MFC7668800.1"/>
    </source>
</evidence>
<comment type="caution">
    <text evidence="6">The sequence shown here is derived from an EMBL/GenBank/DDBJ whole genome shotgun (WGS) entry which is preliminary data.</text>
</comment>
<comment type="subcellular location">
    <subcellularLocation>
        <location evidence="1">Membrane</location>
        <topology evidence="1">Single-pass membrane protein</topology>
    </subcellularLocation>
</comment>
<keyword evidence="2" id="KW-0812">Transmembrane</keyword>
<gene>
    <name evidence="6" type="ORF">ACFQT0_16560</name>
</gene>
<keyword evidence="7" id="KW-1185">Reference proteome</keyword>
<evidence type="ECO:0000256" key="1">
    <source>
        <dbReference type="ARBA" id="ARBA00004167"/>
    </source>
</evidence>
<dbReference type="NCBIfam" id="TIGR01352">
    <property type="entry name" value="tonB_Cterm"/>
    <property type="match status" value="1"/>
</dbReference>
<dbReference type="Pfam" id="PF03544">
    <property type="entry name" value="TonB_C"/>
    <property type="match status" value="1"/>
</dbReference>